<evidence type="ECO:0000256" key="6">
    <source>
        <dbReference type="SAM" id="Phobius"/>
    </source>
</evidence>
<evidence type="ECO:0000259" key="7">
    <source>
        <dbReference type="Pfam" id="PF04932"/>
    </source>
</evidence>
<feature type="transmembrane region" description="Helical" evidence="6">
    <location>
        <begin position="198"/>
        <end position="217"/>
    </location>
</feature>
<evidence type="ECO:0000313" key="8">
    <source>
        <dbReference type="EMBL" id="OGN08068.1"/>
    </source>
</evidence>
<dbReference type="GO" id="GO:0016020">
    <property type="term" value="C:membrane"/>
    <property type="evidence" value="ECO:0007669"/>
    <property type="project" value="UniProtKB-SubCell"/>
</dbReference>
<dbReference type="Pfam" id="PF04932">
    <property type="entry name" value="Wzy_C"/>
    <property type="match status" value="1"/>
</dbReference>
<name>A0A1F8F625_9BACT</name>
<keyword evidence="3 6" id="KW-1133">Transmembrane helix</keyword>
<evidence type="ECO:0000256" key="1">
    <source>
        <dbReference type="ARBA" id="ARBA00004141"/>
    </source>
</evidence>
<evidence type="ECO:0000256" key="5">
    <source>
        <dbReference type="SAM" id="MobiDB-lite"/>
    </source>
</evidence>
<protein>
    <recommendedName>
        <fullName evidence="7">O-antigen ligase-related domain-containing protein</fullName>
    </recommendedName>
</protein>
<feature type="transmembrane region" description="Helical" evidence="6">
    <location>
        <begin position="355"/>
        <end position="379"/>
    </location>
</feature>
<feature type="transmembrane region" description="Helical" evidence="6">
    <location>
        <begin position="417"/>
        <end position="434"/>
    </location>
</feature>
<comment type="subcellular location">
    <subcellularLocation>
        <location evidence="1">Membrane</location>
        <topology evidence="1">Multi-pass membrane protein</topology>
    </subcellularLocation>
</comment>
<keyword evidence="4 6" id="KW-0472">Membrane</keyword>
<accession>A0A1F8F625</accession>
<dbReference type="InterPro" id="IPR051533">
    <property type="entry name" value="WaaL-like"/>
</dbReference>
<evidence type="ECO:0000256" key="4">
    <source>
        <dbReference type="ARBA" id="ARBA00023136"/>
    </source>
</evidence>
<feature type="transmembrane region" description="Helical" evidence="6">
    <location>
        <begin position="276"/>
        <end position="292"/>
    </location>
</feature>
<dbReference type="PANTHER" id="PTHR37422:SF13">
    <property type="entry name" value="LIPOPOLYSACCHARIDE BIOSYNTHESIS PROTEIN PA4999-RELATED"/>
    <property type="match status" value="1"/>
</dbReference>
<organism evidence="8 9">
    <name type="scientific">Candidatus Yanofskybacteria bacterium RIFCSPHIGHO2_02_FULL_41_11</name>
    <dbReference type="NCBI Taxonomy" id="1802675"/>
    <lineage>
        <taxon>Bacteria</taxon>
        <taxon>Candidatus Yanofskyibacteriota</taxon>
    </lineage>
</organism>
<evidence type="ECO:0000256" key="2">
    <source>
        <dbReference type="ARBA" id="ARBA00022692"/>
    </source>
</evidence>
<feature type="region of interest" description="Disordered" evidence="5">
    <location>
        <begin position="438"/>
        <end position="458"/>
    </location>
</feature>
<feature type="transmembrane region" description="Helical" evidence="6">
    <location>
        <begin position="136"/>
        <end position="157"/>
    </location>
</feature>
<feature type="transmembrane region" description="Helical" evidence="6">
    <location>
        <begin position="105"/>
        <end position="124"/>
    </location>
</feature>
<keyword evidence="2 6" id="KW-0812">Transmembrane</keyword>
<feature type="transmembrane region" description="Helical" evidence="6">
    <location>
        <begin position="39"/>
        <end position="61"/>
    </location>
</feature>
<dbReference type="InterPro" id="IPR007016">
    <property type="entry name" value="O-antigen_ligase-rel_domated"/>
</dbReference>
<reference evidence="8 9" key="1">
    <citation type="journal article" date="2016" name="Nat. Commun.">
        <title>Thousands of microbial genomes shed light on interconnected biogeochemical processes in an aquifer system.</title>
        <authorList>
            <person name="Anantharaman K."/>
            <person name="Brown C.T."/>
            <person name="Hug L.A."/>
            <person name="Sharon I."/>
            <person name="Castelle C.J."/>
            <person name="Probst A.J."/>
            <person name="Thomas B.C."/>
            <person name="Singh A."/>
            <person name="Wilkins M.J."/>
            <person name="Karaoz U."/>
            <person name="Brodie E.L."/>
            <person name="Williams K.H."/>
            <person name="Hubbard S.S."/>
            <person name="Banfield J.F."/>
        </authorList>
    </citation>
    <scope>NUCLEOTIDE SEQUENCE [LARGE SCALE GENOMIC DNA]</scope>
</reference>
<feature type="transmembrane region" description="Helical" evidence="6">
    <location>
        <begin position="391"/>
        <end position="411"/>
    </location>
</feature>
<feature type="transmembrane region" description="Helical" evidence="6">
    <location>
        <begin position="237"/>
        <end position="264"/>
    </location>
</feature>
<dbReference type="PANTHER" id="PTHR37422">
    <property type="entry name" value="TEICHURONIC ACID BIOSYNTHESIS PROTEIN TUAE"/>
    <property type="match status" value="1"/>
</dbReference>
<proteinExistence type="predicted"/>
<feature type="transmembrane region" description="Helical" evidence="6">
    <location>
        <begin position="82"/>
        <end position="99"/>
    </location>
</feature>
<dbReference type="Proteomes" id="UP000177167">
    <property type="component" value="Unassembled WGS sequence"/>
</dbReference>
<dbReference type="EMBL" id="MGJP01000069">
    <property type="protein sequence ID" value="OGN08068.1"/>
    <property type="molecule type" value="Genomic_DNA"/>
</dbReference>
<dbReference type="AlphaFoldDB" id="A0A1F8F625"/>
<comment type="caution">
    <text evidence="8">The sequence shown here is derived from an EMBL/GenBank/DDBJ whole genome shotgun (WGS) entry which is preliminary data.</text>
</comment>
<evidence type="ECO:0000256" key="3">
    <source>
        <dbReference type="ARBA" id="ARBA00022989"/>
    </source>
</evidence>
<gene>
    <name evidence="8" type="ORF">A3J46_01440</name>
</gene>
<sequence length="458" mass="53458">MFNKIEKCLFYLFLFSIPFQTRKILWYEGWRFNEWQSMSIYFTDILIIILLLFCTCNSFFSSTSKLKIKKEKFKTTIKNLKVYEYFLLIFLIVSAISIKNSTSPIISWFQWAKLVEFVLFYFYLKNYAFWHFDLLYSAYAFIAGGLFQAVIGITQFLKQSSLGLWYLGESMIGVDIRGTAYFLNLAGEKVVRAYGTTPHPNVLAGYLLLVLFAWYFLNSRLIKDYKLQTATYLSYSLLLFSFFLTFSRVVILAWVVAFIIGTLIYRKSYPKEIKKIFMWTCMIVGIFTLLYWPEILARLAIPAYDEGLILRKQYAESVLKSDLHFFGIGIGNFVSWFTERNPMEAFWLYQPVHNIYLLIYSETGLFGISAFILFIFLLIRNCLGQLEIRSIRLIFLACFIFIGLFDHFLWTLQQGRLVFWGVLTLLSFGDIMQLSSKKGEGNNYGEDQARGSGSEGPS</sequence>
<feature type="domain" description="O-antigen ligase-related" evidence="7">
    <location>
        <begin position="236"/>
        <end position="372"/>
    </location>
</feature>
<evidence type="ECO:0000313" key="9">
    <source>
        <dbReference type="Proteomes" id="UP000177167"/>
    </source>
</evidence>